<name>A0A7J6NAP4_PEROL</name>
<dbReference type="Proteomes" id="UP000541610">
    <property type="component" value="Unassembled WGS sequence"/>
</dbReference>
<sequence length="313" mass="34377">MLKFIELAAGGIFISAYAEINLPPGVYVGHQNRFTTICWPEMIAVALGYAVVPEIGVVVASYRNGSDSVLASGTITPYNDVTLANLMGPTGSCFYIEDEVLSPAQLQNINDHSYAMAKKPSNLFCMYDGKLLMFYQFDRLPNSISIGCAVFLTFSQPAEEVTRPAARAIEKDEKKLVTGYPLNFHKVAYAWSGKVSVGGHWDATERIFTGRIALAFASTDDLAFTNLPPLPVRPLTVDSRRCFPFWQPSTAKLRERLSLTLTPDLATAEAIIKIYPIRLDNILICVVGVDRWTIKLGEDTGDGVGGKVTLRLQ</sequence>
<evidence type="ECO:0000313" key="1">
    <source>
        <dbReference type="EMBL" id="KAF4680962.1"/>
    </source>
</evidence>
<reference evidence="1 2" key="1">
    <citation type="submission" date="2020-04" db="EMBL/GenBank/DDBJ databases">
        <title>Perkinsus olseni comparative genomics.</title>
        <authorList>
            <person name="Bogema D.R."/>
        </authorList>
    </citation>
    <scope>NUCLEOTIDE SEQUENCE [LARGE SCALE GENOMIC DNA]</scope>
    <source>
        <strain evidence="1">00978-12</strain>
    </source>
</reference>
<dbReference type="EMBL" id="JABANP010000556">
    <property type="protein sequence ID" value="KAF4680962.1"/>
    <property type="molecule type" value="Genomic_DNA"/>
</dbReference>
<comment type="caution">
    <text evidence="1">The sequence shown here is derived from an EMBL/GenBank/DDBJ whole genome shotgun (WGS) entry which is preliminary data.</text>
</comment>
<protein>
    <submittedName>
        <fullName evidence="1">Uncharacterized protein</fullName>
    </submittedName>
</protein>
<proteinExistence type="predicted"/>
<gene>
    <name evidence="1" type="ORF">FOZ60_012752</name>
</gene>
<dbReference type="OrthoDB" id="10280773at2759"/>
<evidence type="ECO:0000313" key="2">
    <source>
        <dbReference type="Proteomes" id="UP000541610"/>
    </source>
</evidence>
<accession>A0A7J6NAP4</accession>
<organism evidence="1 2">
    <name type="scientific">Perkinsus olseni</name>
    <name type="common">Perkinsus atlanticus</name>
    <dbReference type="NCBI Taxonomy" id="32597"/>
    <lineage>
        <taxon>Eukaryota</taxon>
        <taxon>Sar</taxon>
        <taxon>Alveolata</taxon>
        <taxon>Perkinsozoa</taxon>
        <taxon>Perkinsea</taxon>
        <taxon>Perkinsida</taxon>
        <taxon>Perkinsidae</taxon>
        <taxon>Perkinsus</taxon>
    </lineage>
</organism>
<dbReference type="AlphaFoldDB" id="A0A7J6NAP4"/>